<dbReference type="PANTHER" id="PTHR13467:SF3">
    <property type="entry name" value="CUE DOMAIN-CONTAINING PROTEIN 1"/>
    <property type="match status" value="1"/>
</dbReference>
<dbReference type="Gene3D" id="1.10.8.10">
    <property type="entry name" value="DNA helicase RuvA subunit, C-terminal domain"/>
    <property type="match status" value="1"/>
</dbReference>
<evidence type="ECO:0000313" key="3">
    <source>
        <dbReference type="EMBL" id="CAH3109337.1"/>
    </source>
</evidence>
<dbReference type="Proteomes" id="UP001159428">
    <property type="component" value="Unassembled WGS sequence"/>
</dbReference>
<dbReference type="EMBL" id="CALNXJ010000011">
    <property type="protein sequence ID" value="CAH3109337.1"/>
    <property type="molecule type" value="Genomic_DNA"/>
</dbReference>
<dbReference type="SMART" id="SM00546">
    <property type="entry name" value="CUE"/>
    <property type="match status" value="1"/>
</dbReference>
<keyword evidence="4" id="KW-1185">Reference proteome</keyword>
<reference evidence="3 4" key="1">
    <citation type="submission" date="2022-05" db="EMBL/GenBank/DDBJ databases">
        <authorList>
            <consortium name="Genoscope - CEA"/>
            <person name="William W."/>
        </authorList>
    </citation>
    <scope>NUCLEOTIDE SEQUENCE [LARGE SCALE GENOMIC DNA]</scope>
</reference>
<feature type="region of interest" description="Disordered" evidence="1">
    <location>
        <begin position="1"/>
        <end position="28"/>
    </location>
</feature>
<accession>A0AAU9WC30</accession>
<feature type="compositionally biased region" description="Polar residues" evidence="1">
    <location>
        <begin position="240"/>
        <end position="251"/>
    </location>
</feature>
<feature type="domain" description="CUE" evidence="2">
    <location>
        <begin position="32"/>
        <end position="75"/>
    </location>
</feature>
<feature type="region of interest" description="Disordered" evidence="1">
    <location>
        <begin position="77"/>
        <end position="129"/>
    </location>
</feature>
<proteinExistence type="predicted"/>
<gene>
    <name evidence="3" type="ORF">PMEA_00002934</name>
</gene>
<evidence type="ECO:0000313" key="4">
    <source>
        <dbReference type="Proteomes" id="UP001159428"/>
    </source>
</evidence>
<dbReference type="InterPro" id="IPR009060">
    <property type="entry name" value="UBA-like_sf"/>
</dbReference>
<evidence type="ECO:0000259" key="2">
    <source>
        <dbReference type="PROSITE" id="PS51140"/>
    </source>
</evidence>
<dbReference type="CDD" id="cd14366">
    <property type="entry name" value="CUE_CUED1"/>
    <property type="match status" value="1"/>
</dbReference>
<evidence type="ECO:0000256" key="1">
    <source>
        <dbReference type="SAM" id="MobiDB-lite"/>
    </source>
</evidence>
<dbReference type="GO" id="GO:0043130">
    <property type="term" value="F:ubiquitin binding"/>
    <property type="evidence" value="ECO:0007669"/>
    <property type="project" value="InterPro"/>
</dbReference>
<feature type="region of interest" description="Disordered" evidence="1">
    <location>
        <begin position="199"/>
        <end position="269"/>
    </location>
</feature>
<feature type="region of interest" description="Disordered" evidence="1">
    <location>
        <begin position="343"/>
        <end position="377"/>
    </location>
</feature>
<dbReference type="PROSITE" id="PS51140">
    <property type="entry name" value="CUE"/>
    <property type="match status" value="1"/>
</dbReference>
<protein>
    <recommendedName>
        <fullName evidence="2">CUE domain-containing protein</fullName>
    </recommendedName>
</protein>
<sequence>MVPMFGGTNLMQRPPERPRTTGQANNEPRQLDFTAAMNDFKHMFPNVDREVIEAVLRANNGLVDATIDQLLSMGLDMEGTSSTQSDLPPLPSYSDVDRSEPPPAYTPRDQEISRSSGSPSRPLPARPYSAWNPPLLGKLPDDFLRLGPPSTSSTGVFGDSMGDQELERFLEDEKLAMVLQNEEFMRELRHNKDFMLSLEKDGQRNTVPSRNMTPVEAPSRNVPVAAGGSNSSRHAPQPQTPTQVLPGSSETAGAVGGHSAPAADSASPHDDAVLREKLKHMGKSTRKKFDKLARMFHRKNVNRTNLIATGTAASTANLLEGYNDDDDDDEMLNAMGSARLEIMDERDEDSEIEKSPKKTASQQKPPEAEQRKAAGSIEPIVFFSDDNEFQFKQEN</sequence>
<dbReference type="PANTHER" id="PTHR13467">
    <property type="entry name" value="CUE DOMAIN CONTAINING PROTEIN 1"/>
    <property type="match status" value="1"/>
</dbReference>
<organism evidence="3 4">
    <name type="scientific">Pocillopora meandrina</name>
    <dbReference type="NCBI Taxonomy" id="46732"/>
    <lineage>
        <taxon>Eukaryota</taxon>
        <taxon>Metazoa</taxon>
        <taxon>Cnidaria</taxon>
        <taxon>Anthozoa</taxon>
        <taxon>Hexacorallia</taxon>
        <taxon>Scleractinia</taxon>
        <taxon>Astrocoeniina</taxon>
        <taxon>Pocilloporidae</taxon>
        <taxon>Pocillopora</taxon>
    </lineage>
</organism>
<dbReference type="SUPFAM" id="SSF46934">
    <property type="entry name" value="UBA-like"/>
    <property type="match status" value="1"/>
</dbReference>
<dbReference type="Pfam" id="PF02845">
    <property type="entry name" value="CUE"/>
    <property type="match status" value="1"/>
</dbReference>
<dbReference type="InterPro" id="IPR003892">
    <property type="entry name" value="CUE"/>
</dbReference>
<name>A0AAU9WC30_9CNID</name>
<dbReference type="InterPro" id="IPR040195">
    <property type="entry name" value="CUE_CUED1"/>
</dbReference>
<dbReference type="AlphaFoldDB" id="A0AAU9WC30"/>
<comment type="caution">
    <text evidence="3">The sequence shown here is derived from an EMBL/GenBank/DDBJ whole genome shotgun (WGS) entry which is preliminary data.</text>
</comment>
<dbReference type="InterPro" id="IPR040192">
    <property type="entry name" value="CUEDC1"/>
</dbReference>